<reference evidence="1 2" key="1">
    <citation type="submission" date="2018-05" db="EMBL/GenBank/DDBJ databases">
        <title>Zavarzinia sp. HR-AS.</title>
        <authorList>
            <person name="Lee Y."/>
            <person name="Jeon C.O."/>
        </authorList>
    </citation>
    <scope>NUCLEOTIDE SEQUENCE [LARGE SCALE GENOMIC DNA]</scope>
    <source>
        <strain evidence="1 2">HR-AS</strain>
    </source>
</reference>
<dbReference type="Proteomes" id="UP000245461">
    <property type="component" value="Unassembled WGS sequence"/>
</dbReference>
<proteinExistence type="predicted"/>
<sequence>MTGKRKLTDREVERALMAAEQNFATVGARLEEAERLLKFALEGVTTQSAQILALQELVAELVALTGAKIDFDRVERRMRSSFNGTSEVDLLGQANCTECLATLKVTIGTRLAEG</sequence>
<protein>
    <submittedName>
        <fullName evidence="1">Uncharacterized protein</fullName>
    </submittedName>
</protein>
<accession>A0A317EBV8</accession>
<comment type="caution">
    <text evidence="1">The sequence shown here is derived from an EMBL/GenBank/DDBJ whole genome shotgun (WGS) entry which is preliminary data.</text>
</comment>
<keyword evidence="2" id="KW-1185">Reference proteome</keyword>
<evidence type="ECO:0000313" key="2">
    <source>
        <dbReference type="Proteomes" id="UP000245461"/>
    </source>
</evidence>
<dbReference type="RefSeq" id="WP_109904086.1">
    <property type="nucleotide sequence ID" value="NZ_QGLE01000003.1"/>
</dbReference>
<evidence type="ECO:0000313" key="1">
    <source>
        <dbReference type="EMBL" id="PWR24548.1"/>
    </source>
</evidence>
<organism evidence="1 2">
    <name type="scientific">Zavarzinia aquatilis</name>
    <dbReference type="NCBI Taxonomy" id="2211142"/>
    <lineage>
        <taxon>Bacteria</taxon>
        <taxon>Pseudomonadati</taxon>
        <taxon>Pseudomonadota</taxon>
        <taxon>Alphaproteobacteria</taxon>
        <taxon>Rhodospirillales</taxon>
        <taxon>Zavarziniaceae</taxon>
        <taxon>Zavarzinia</taxon>
    </lineage>
</organism>
<dbReference type="AlphaFoldDB" id="A0A317EBV8"/>
<dbReference type="EMBL" id="QGLE01000003">
    <property type="protein sequence ID" value="PWR24548.1"/>
    <property type="molecule type" value="Genomic_DNA"/>
</dbReference>
<name>A0A317EBV8_9PROT</name>
<gene>
    <name evidence="1" type="ORF">DKG74_07010</name>
</gene>